<dbReference type="EMBL" id="PZQS01000001">
    <property type="protein sequence ID" value="PVD37700.1"/>
    <property type="molecule type" value="Genomic_DNA"/>
</dbReference>
<comment type="caution">
    <text evidence="1">The sequence shown here is derived from an EMBL/GenBank/DDBJ whole genome shotgun (WGS) entry which is preliminary data.</text>
</comment>
<organism evidence="1 2">
    <name type="scientific">Pomacea canaliculata</name>
    <name type="common">Golden apple snail</name>
    <dbReference type="NCBI Taxonomy" id="400727"/>
    <lineage>
        <taxon>Eukaryota</taxon>
        <taxon>Metazoa</taxon>
        <taxon>Spiralia</taxon>
        <taxon>Lophotrochozoa</taxon>
        <taxon>Mollusca</taxon>
        <taxon>Gastropoda</taxon>
        <taxon>Caenogastropoda</taxon>
        <taxon>Architaenioglossa</taxon>
        <taxon>Ampullarioidea</taxon>
        <taxon>Ampullariidae</taxon>
        <taxon>Pomacea</taxon>
    </lineage>
</organism>
<name>A0A2T7PWD6_POMCA</name>
<accession>A0A2T7PWD6</accession>
<dbReference type="AlphaFoldDB" id="A0A2T7PWD6"/>
<dbReference type="Proteomes" id="UP000245119">
    <property type="component" value="Linkage Group LG1"/>
</dbReference>
<proteinExistence type="predicted"/>
<gene>
    <name evidence="1" type="ORF">C0Q70_00300</name>
</gene>
<reference evidence="1 2" key="1">
    <citation type="submission" date="2018-04" db="EMBL/GenBank/DDBJ databases">
        <title>The genome of golden apple snail Pomacea canaliculata provides insight into stress tolerance and invasive adaptation.</title>
        <authorList>
            <person name="Liu C."/>
            <person name="Liu B."/>
            <person name="Ren Y."/>
            <person name="Zhang Y."/>
            <person name="Wang H."/>
            <person name="Li S."/>
            <person name="Jiang F."/>
            <person name="Yin L."/>
            <person name="Zhang G."/>
            <person name="Qian W."/>
            <person name="Fan W."/>
        </authorList>
    </citation>
    <scope>NUCLEOTIDE SEQUENCE [LARGE SCALE GENOMIC DNA]</scope>
    <source>
        <strain evidence="1">SZHN2017</strain>
        <tissue evidence="1">Muscle</tissue>
    </source>
</reference>
<protein>
    <submittedName>
        <fullName evidence="1">Uncharacterized protein</fullName>
    </submittedName>
</protein>
<evidence type="ECO:0000313" key="2">
    <source>
        <dbReference type="Proteomes" id="UP000245119"/>
    </source>
</evidence>
<evidence type="ECO:0000313" key="1">
    <source>
        <dbReference type="EMBL" id="PVD37700.1"/>
    </source>
</evidence>
<keyword evidence="2" id="KW-1185">Reference proteome</keyword>
<sequence length="113" mass="11820">MVLTSTSVLAVVNIHELLSEGVICGCARSTGQIFILNHDESKFKVSTEPARVDPSRLLLVLMAGVRTLVLCGGSSETKSGSEIKEAPSACTGSQQLLAFVLTARSVKSVDASV</sequence>